<name>A0ABU0YM04_9PROT</name>
<evidence type="ECO:0000313" key="5">
    <source>
        <dbReference type="EMBL" id="MDQ7248175.1"/>
    </source>
</evidence>
<evidence type="ECO:0000256" key="2">
    <source>
        <dbReference type="PROSITE-ProRule" id="PRU00284"/>
    </source>
</evidence>
<feature type="domain" description="Methyl-accepting transducer" evidence="4">
    <location>
        <begin position="41"/>
        <end position="277"/>
    </location>
</feature>
<dbReference type="Pfam" id="PF00015">
    <property type="entry name" value="MCPsignal"/>
    <property type="match status" value="1"/>
</dbReference>
<dbReference type="Gene3D" id="1.10.287.950">
    <property type="entry name" value="Methyl-accepting chemotaxis protein"/>
    <property type="match status" value="1"/>
</dbReference>
<sequence length="487" mass="52606">MNDTARTSVAPVRAAAPDGTAQMVEQKVVDKDRLITEIADRIGTLGVEMADIAGNVEDVTGRVTDQAQKFKALDETAKTMVDANREIDRAAKAAQSAASIAGAEVAESRTAVNGAVADISELISAVGRIAERLNTVNSVLEQVAGFSGTIETIAKQTNLLALNATIEAARAGAMGRGFSVVASEVKSLAEQTRQATRQINETVHDLTSQIGNVITESSVATSRAKQVGQSTSQIQGVIERVHDGFTAADREVNSIASTAADNLQQCDTVITALDDLTKGVEASSQNLKQAEERVEGLLKLSETLIEYIAESGVETPDTPLIRAVLEAARKVEAAFEQALDRGEITLADLFDENYREIPNSDPKQYLAKFTALTDLLLPPIQDPMLALDPRIAFCVAWTNSGYLPTHNPQYSKPQGPDPVWNTANCRNRRIFKDRAVQKTAANTKPFLLQTYRRDMGGGKFVLMKDLSAPIHVKGRRWGAFRIGFRQS</sequence>
<feature type="coiled-coil region" evidence="3">
    <location>
        <begin position="273"/>
        <end position="300"/>
    </location>
</feature>
<dbReference type="PROSITE" id="PS50111">
    <property type="entry name" value="CHEMOTAXIS_TRANSDUC_2"/>
    <property type="match status" value="1"/>
</dbReference>
<gene>
    <name evidence="5" type="ORF">Q8A70_10890</name>
</gene>
<dbReference type="PANTHER" id="PTHR32089:SF112">
    <property type="entry name" value="LYSOZYME-LIKE PROTEIN-RELATED"/>
    <property type="match status" value="1"/>
</dbReference>
<keyword evidence="3" id="KW-0175">Coiled coil</keyword>
<evidence type="ECO:0000259" key="4">
    <source>
        <dbReference type="PROSITE" id="PS50111"/>
    </source>
</evidence>
<protein>
    <submittedName>
        <fullName evidence="5">Methyl-accepting chemotaxis protein</fullName>
    </submittedName>
</protein>
<dbReference type="EMBL" id="JAUYVI010000003">
    <property type="protein sequence ID" value="MDQ7248175.1"/>
    <property type="molecule type" value="Genomic_DNA"/>
</dbReference>
<evidence type="ECO:0000256" key="1">
    <source>
        <dbReference type="ARBA" id="ARBA00023224"/>
    </source>
</evidence>
<evidence type="ECO:0000313" key="6">
    <source>
        <dbReference type="Proteomes" id="UP001230156"/>
    </source>
</evidence>
<comment type="caution">
    <text evidence="5">The sequence shown here is derived from an EMBL/GenBank/DDBJ whole genome shotgun (WGS) entry which is preliminary data.</text>
</comment>
<dbReference type="Proteomes" id="UP001230156">
    <property type="component" value="Unassembled WGS sequence"/>
</dbReference>
<accession>A0ABU0YM04</accession>
<keyword evidence="6" id="KW-1185">Reference proteome</keyword>
<dbReference type="SMART" id="SM00283">
    <property type="entry name" value="MA"/>
    <property type="match status" value="1"/>
</dbReference>
<organism evidence="5 6">
    <name type="scientific">Dongia sedimenti</name>
    <dbReference type="NCBI Taxonomy" id="3064282"/>
    <lineage>
        <taxon>Bacteria</taxon>
        <taxon>Pseudomonadati</taxon>
        <taxon>Pseudomonadota</taxon>
        <taxon>Alphaproteobacteria</taxon>
        <taxon>Rhodospirillales</taxon>
        <taxon>Dongiaceae</taxon>
        <taxon>Dongia</taxon>
    </lineage>
</organism>
<dbReference type="InterPro" id="IPR004089">
    <property type="entry name" value="MCPsignal_dom"/>
</dbReference>
<evidence type="ECO:0000256" key="3">
    <source>
        <dbReference type="SAM" id="Coils"/>
    </source>
</evidence>
<dbReference type="RefSeq" id="WP_379955622.1">
    <property type="nucleotide sequence ID" value="NZ_JAUYVI010000003.1"/>
</dbReference>
<dbReference type="PANTHER" id="PTHR32089">
    <property type="entry name" value="METHYL-ACCEPTING CHEMOTAXIS PROTEIN MCPB"/>
    <property type="match status" value="1"/>
</dbReference>
<keyword evidence="1 2" id="KW-0807">Transducer</keyword>
<dbReference type="SUPFAM" id="SSF58104">
    <property type="entry name" value="Methyl-accepting chemotaxis protein (MCP) signaling domain"/>
    <property type="match status" value="1"/>
</dbReference>
<proteinExistence type="predicted"/>
<reference evidence="6" key="1">
    <citation type="submission" date="2023-08" db="EMBL/GenBank/DDBJ databases">
        <title>Rhodospirillaceae gen. nov., a novel taxon isolated from the Yangtze River Yuezi River estuary sludge.</title>
        <authorList>
            <person name="Ruan L."/>
        </authorList>
    </citation>
    <scope>NUCLEOTIDE SEQUENCE [LARGE SCALE GENOMIC DNA]</scope>
    <source>
        <strain evidence="6">R-7</strain>
    </source>
</reference>